<proteinExistence type="predicted"/>
<reference evidence="2 3" key="1">
    <citation type="submission" date="2017-04" db="EMBL/GenBank/DDBJ databases">
        <title>A new member of the family Flavobacteriaceae isolated from ascidians.</title>
        <authorList>
            <person name="Chen L."/>
        </authorList>
    </citation>
    <scope>NUCLEOTIDE SEQUENCE [LARGE SCALE GENOMIC DNA]</scope>
    <source>
        <strain evidence="2 3">HQA918</strain>
    </source>
</reference>
<dbReference type="Gene3D" id="2.40.128.110">
    <property type="entry name" value="Lipid/polyisoprenoid-binding, YceI-like"/>
    <property type="match status" value="1"/>
</dbReference>
<keyword evidence="3" id="KW-1185">Reference proteome</keyword>
<dbReference type="Proteomes" id="UP000219559">
    <property type="component" value="Unassembled WGS sequence"/>
</dbReference>
<protein>
    <recommendedName>
        <fullName evidence="1">Lipid/polyisoprenoid-binding YceI-like domain-containing protein</fullName>
    </recommendedName>
</protein>
<dbReference type="SMART" id="SM00867">
    <property type="entry name" value="YceI"/>
    <property type="match status" value="1"/>
</dbReference>
<name>A0A2A4GAL2_9FLAO</name>
<gene>
    <name evidence="2" type="ORF">B7P33_06390</name>
</gene>
<sequence length="181" mass="20047">MKKTIFIIALLCLGHVKAQKFFTKTGETEFSASVDTFEPIEANNKSTTAVLNIENGQLAALLFVKSFHFEVALMQEHFNENYMESDAYPKATFKGTLHGFDKASLGNDTKEFPLEGELSLHGVTKPLSTQAQLKKDGKTLCVTASFAIRPEDFNIKIPGIVSKKIAKSVTVKLNYVLVEKK</sequence>
<feature type="domain" description="Lipid/polyisoprenoid-binding YceI-like" evidence="1">
    <location>
        <begin position="20"/>
        <end position="178"/>
    </location>
</feature>
<comment type="caution">
    <text evidence="2">The sequence shown here is derived from an EMBL/GenBank/DDBJ whole genome shotgun (WGS) entry which is preliminary data.</text>
</comment>
<evidence type="ECO:0000259" key="1">
    <source>
        <dbReference type="SMART" id="SM00867"/>
    </source>
</evidence>
<accession>A0A2A4GAL2</accession>
<organism evidence="2 3">
    <name type="scientific">Sediminicola luteus</name>
    <dbReference type="NCBI Taxonomy" id="319238"/>
    <lineage>
        <taxon>Bacteria</taxon>
        <taxon>Pseudomonadati</taxon>
        <taxon>Bacteroidota</taxon>
        <taxon>Flavobacteriia</taxon>
        <taxon>Flavobacteriales</taxon>
        <taxon>Flavobacteriaceae</taxon>
        <taxon>Sediminicola</taxon>
    </lineage>
</organism>
<dbReference type="AlphaFoldDB" id="A0A2A4GAL2"/>
<dbReference type="OrthoDB" id="116832at2"/>
<dbReference type="EMBL" id="NBWU01000002">
    <property type="protein sequence ID" value="PCE64795.1"/>
    <property type="molecule type" value="Genomic_DNA"/>
</dbReference>
<dbReference type="SUPFAM" id="SSF101874">
    <property type="entry name" value="YceI-like"/>
    <property type="match status" value="1"/>
</dbReference>
<dbReference type="RefSeq" id="WP_097440075.1">
    <property type="nucleotide sequence ID" value="NZ_KZ300476.1"/>
</dbReference>
<evidence type="ECO:0000313" key="3">
    <source>
        <dbReference type="Proteomes" id="UP000219559"/>
    </source>
</evidence>
<dbReference type="InterPro" id="IPR036761">
    <property type="entry name" value="TTHA0802/YceI-like_sf"/>
</dbReference>
<dbReference type="PANTHER" id="PTHR34406">
    <property type="entry name" value="PROTEIN YCEI"/>
    <property type="match status" value="1"/>
</dbReference>
<dbReference type="InterPro" id="IPR007372">
    <property type="entry name" value="Lipid/polyisoprenoid-bd_YceI"/>
</dbReference>
<dbReference type="PANTHER" id="PTHR34406:SF1">
    <property type="entry name" value="PROTEIN YCEI"/>
    <property type="match status" value="1"/>
</dbReference>
<dbReference type="Pfam" id="PF04264">
    <property type="entry name" value="YceI"/>
    <property type="match status" value="1"/>
</dbReference>
<evidence type="ECO:0000313" key="2">
    <source>
        <dbReference type="EMBL" id="PCE64795.1"/>
    </source>
</evidence>